<keyword evidence="11" id="KW-0067">ATP-binding</keyword>
<dbReference type="SMART" id="SM00559">
    <property type="entry name" value="Ku78"/>
    <property type="match status" value="1"/>
</dbReference>
<comment type="subcellular location">
    <subcellularLocation>
        <location evidence="2">Chromosome</location>
        <location evidence="2">Telomere</location>
    </subcellularLocation>
    <subcellularLocation>
        <location evidence="1">Nucleus</location>
    </subcellularLocation>
</comment>
<dbReference type="PANTHER" id="PTHR12604">
    <property type="entry name" value="KU AUTOANTIGEN DNA HELICASE"/>
    <property type="match status" value="1"/>
</dbReference>
<evidence type="ECO:0000256" key="1">
    <source>
        <dbReference type="ARBA" id="ARBA00004123"/>
    </source>
</evidence>
<evidence type="ECO:0000256" key="13">
    <source>
        <dbReference type="ARBA" id="ARBA00023125"/>
    </source>
</evidence>
<dbReference type="GO" id="GO:0003690">
    <property type="term" value="F:double-stranded DNA binding"/>
    <property type="evidence" value="ECO:0007669"/>
    <property type="project" value="TreeGrafter"/>
</dbReference>
<evidence type="ECO:0000256" key="12">
    <source>
        <dbReference type="ARBA" id="ARBA00022895"/>
    </source>
</evidence>
<dbReference type="InterPro" id="IPR002035">
    <property type="entry name" value="VWF_A"/>
</dbReference>
<feature type="compositionally biased region" description="Acidic residues" evidence="18">
    <location>
        <begin position="669"/>
        <end position="678"/>
    </location>
</feature>
<organism evidence="20 21">
    <name type="scientific">Mycena pura</name>
    <dbReference type="NCBI Taxonomy" id="153505"/>
    <lineage>
        <taxon>Eukaryota</taxon>
        <taxon>Fungi</taxon>
        <taxon>Dikarya</taxon>
        <taxon>Basidiomycota</taxon>
        <taxon>Agaricomycotina</taxon>
        <taxon>Agaricomycetes</taxon>
        <taxon>Agaricomycetidae</taxon>
        <taxon>Agaricales</taxon>
        <taxon>Marasmiineae</taxon>
        <taxon>Mycenaceae</taxon>
        <taxon>Mycena</taxon>
    </lineage>
</organism>
<keyword evidence="15" id="KW-0234">DNA repair</keyword>
<keyword evidence="12" id="KW-0779">Telomere</keyword>
<dbReference type="GO" id="GO:0005524">
    <property type="term" value="F:ATP binding"/>
    <property type="evidence" value="ECO:0007669"/>
    <property type="project" value="UniProtKB-KW"/>
</dbReference>
<protein>
    <recommendedName>
        <fullName evidence="5">ATP-dependent DNA helicase II subunit 2</fullName>
        <ecNumber evidence="4">3.6.4.12</ecNumber>
    </recommendedName>
    <alternativeName>
        <fullName evidence="17">ATP-dependent DNA helicase II subunit Ku80</fullName>
    </alternativeName>
</protein>
<dbReference type="GO" id="GO:0042162">
    <property type="term" value="F:telomeric DNA binding"/>
    <property type="evidence" value="ECO:0007669"/>
    <property type="project" value="InterPro"/>
</dbReference>
<dbReference type="EC" id="3.6.4.12" evidence="4"/>
<feature type="region of interest" description="Disordered" evidence="18">
    <location>
        <begin position="284"/>
        <end position="305"/>
    </location>
</feature>
<dbReference type="Gene3D" id="3.40.50.410">
    <property type="entry name" value="von Willebrand factor, type A domain"/>
    <property type="match status" value="1"/>
</dbReference>
<dbReference type="SUPFAM" id="SSF101420">
    <property type="entry name" value="C-terminal domain of Ku80"/>
    <property type="match status" value="1"/>
</dbReference>
<dbReference type="Gene3D" id="1.10.1600.10">
    <property type="match status" value="1"/>
</dbReference>
<evidence type="ECO:0000256" key="11">
    <source>
        <dbReference type="ARBA" id="ARBA00022840"/>
    </source>
</evidence>
<dbReference type="GO" id="GO:0000781">
    <property type="term" value="C:chromosome, telomeric region"/>
    <property type="evidence" value="ECO:0007669"/>
    <property type="project" value="UniProtKB-SubCell"/>
</dbReference>
<dbReference type="Pfam" id="PF08785">
    <property type="entry name" value="Ku_PK_bind"/>
    <property type="match status" value="1"/>
</dbReference>
<dbReference type="FunFam" id="1.10.1600.10:FF:000002">
    <property type="entry name" value="X-ray repair cross-complementing protein 5"/>
    <property type="match status" value="1"/>
</dbReference>
<evidence type="ECO:0000256" key="6">
    <source>
        <dbReference type="ARBA" id="ARBA00022454"/>
    </source>
</evidence>
<dbReference type="Proteomes" id="UP001219525">
    <property type="component" value="Unassembled WGS sequence"/>
</dbReference>
<keyword evidence="14" id="KW-0233">DNA recombination</keyword>
<dbReference type="CDD" id="cd00873">
    <property type="entry name" value="KU80"/>
    <property type="match status" value="1"/>
</dbReference>
<proteinExistence type="inferred from homology"/>
<keyword evidence="13" id="KW-0238">DNA-binding</keyword>
<evidence type="ECO:0000256" key="18">
    <source>
        <dbReference type="SAM" id="MobiDB-lite"/>
    </source>
</evidence>
<keyword evidence="10" id="KW-0347">Helicase</keyword>
<feature type="region of interest" description="Disordered" evidence="18">
    <location>
        <begin position="826"/>
        <end position="848"/>
    </location>
</feature>
<keyword evidence="7" id="KW-0547">Nucleotide-binding</keyword>
<dbReference type="PANTHER" id="PTHR12604:SF4">
    <property type="entry name" value="X-RAY REPAIR CROSS-COMPLEMENTING PROTEIN 5"/>
    <property type="match status" value="1"/>
</dbReference>
<dbReference type="GO" id="GO:0043564">
    <property type="term" value="C:Ku70:Ku80 complex"/>
    <property type="evidence" value="ECO:0007669"/>
    <property type="project" value="InterPro"/>
</dbReference>
<dbReference type="InterPro" id="IPR005161">
    <property type="entry name" value="Ku_N"/>
</dbReference>
<dbReference type="SUPFAM" id="SSF53300">
    <property type="entry name" value="vWA-like"/>
    <property type="match status" value="1"/>
</dbReference>
<dbReference type="InterPro" id="IPR036494">
    <property type="entry name" value="Ku_C_sf"/>
</dbReference>
<dbReference type="Pfam" id="PF02735">
    <property type="entry name" value="Ku"/>
    <property type="match status" value="1"/>
</dbReference>
<name>A0AAD7E3B2_9AGAR</name>
<feature type="compositionally biased region" description="Low complexity" evidence="18">
    <location>
        <begin position="679"/>
        <end position="692"/>
    </location>
</feature>
<dbReference type="InterPro" id="IPR036465">
    <property type="entry name" value="vWFA_dom_sf"/>
</dbReference>
<feature type="compositionally biased region" description="Acidic residues" evidence="18">
    <location>
        <begin position="286"/>
        <end position="299"/>
    </location>
</feature>
<evidence type="ECO:0000256" key="10">
    <source>
        <dbReference type="ARBA" id="ARBA00022806"/>
    </source>
</evidence>
<sequence length="848" mass="94784">MPAERAGYTVTMFVIDVGPSMGGLRTHDPDGNELPQEITNLQWGLQFVKLKIQEMIFNGRKTDQCGVILFGSDKTRNIVNKRMKDGYERVEEYITIAQPNAATLAKLDALVPSDEPGDALDAVIVAVETQDTHLASKRTWTRKMMLITDGDSPIEVEDLPETIKRINSLNIAVTIVGIDFDDEEYPYTQDDKSHIKRENEFFYTRFIEGLDHGVVGTCAFALREIARPDIKFTKSTLMGTTLRLGDTQSRPEEAIEINIKTSKCTALNRPKSWKKFGIRKKIPADDISDEGEQDEMDVDDPARPPKKVNFVQLKMHTEYYVDRRDHNSEDDVKIEEQEAQLEENEDEDLTGTNKIAPGLEQVDKETLIRGFKYGTTYVPCPDGQFDRLPTTKGIDICGFFPAKNFRRELSMGEIQYVWGDPSQPEQQVAISSIAQAMYEKNVMAIARWVSKDGMDAKMGVLAPCIDEGVDCLLWAQMPFADDVRKYTFASLDNLVSKKGEVLKEHPYLPTEKQLEVMDDFVDAMDLMNAGEKDDDGNRGPWFDTRLSYNPAIHRIKQAQFHAAVVSDLNVNPVPPPHPELLTYFEPPRRVLKRARDAIEACKAEFKVKQVPKRVARARNDGHVHARDDDDEMLLLDVKAPLRISQSQSALGASPANKAKAKAAETDGSATEDDSDAEDLLAASAKPSAAADAPRPDKRGHNPLPTPARSISPEIDPARAPGRIIGATRPLDDFSANIARGDMVSKAVEDLGVVIIEIVMRPFASRRHAELMQCLETLRDTCLKEDEIDAWNTFMKDLKDKCTSEPGNRQFWAEVRTVGRPMSLISDKEAEEHGGTSDVSESGAIKFLD</sequence>
<dbReference type="Pfam" id="PF03731">
    <property type="entry name" value="Ku_N"/>
    <property type="match status" value="1"/>
</dbReference>
<dbReference type="AlphaFoldDB" id="A0AAD7E3B2"/>
<dbReference type="InterPro" id="IPR024193">
    <property type="entry name" value="Ku80"/>
</dbReference>
<evidence type="ECO:0000256" key="5">
    <source>
        <dbReference type="ARBA" id="ARBA00021792"/>
    </source>
</evidence>
<dbReference type="PROSITE" id="PS50234">
    <property type="entry name" value="VWFA"/>
    <property type="match status" value="1"/>
</dbReference>
<evidence type="ECO:0000256" key="14">
    <source>
        <dbReference type="ARBA" id="ARBA00023172"/>
    </source>
</evidence>
<dbReference type="GO" id="GO:0000723">
    <property type="term" value="P:telomere maintenance"/>
    <property type="evidence" value="ECO:0007669"/>
    <property type="project" value="InterPro"/>
</dbReference>
<evidence type="ECO:0000256" key="15">
    <source>
        <dbReference type="ARBA" id="ARBA00023204"/>
    </source>
</evidence>
<evidence type="ECO:0000259" key="19">
    <source>
        <dbReference type="PROSITE" id="PS50234"/>
    </source>
</evidence>
<evidence type="ECO:0000256" key="17">
    <source>
        <dbReference type="ARBA" id="ARBA00031847"/>
    </source>
</evidence>
<keyword evidence="6" id="KW-0158">Chromosome</keyword>
<keyword evidence="16" id="KW-0539">Nucleus</keyword>
<comment type="similarity">
    <text evidence="3">Belongs to the ku80 family.</text>
</comment>
<feature type="domain" description="VWFA" evidence="19">
    <location>
        <begin position="10"/>
        <end position="225"/>
    </location>
</feature>
<gene>
    <name evidence="20" type="ORF">GGX14DRAFT_423911</name>
</gene>
<dbReference type="GO" id="GO:0016787">
    <property type="term" value="F:hydrolase activity"/>
    <property type="evidence" value="ECO:0007669"/>
    <property type="project" value="UniProtKB-KW"/>
</dbReference>
<evidence type="ECO:0000256" key="3">
    <source>
        <dbReference type="ARBA" id="ARBA00007726"/>
    </source>
</evidence>
<reference evidence="20" key="1">
    <citation type="submission" date="2023-03" db="EMBL/GenBank/DDBJ databases">
        <title>Massive genome expansion in bonnet fungi (Mycena s.s.) driven by repeated elements and novel gene families across ecological guilds.</title>
        <authorList>
            <consortium name="Lawrence Berkeley National Laboratory"/>
            <person name="Harder C.B."/>
            <person name="Miyauchi S."/>
            <person name="Viragh M."/>
            <person name="Kuo A."/>
            <person name="Thoen E."/>
            <person name="Andreopoulos B."/>
            <person name="Lu D."/>
            <person name="Skrede I."/>
            <person name="Drula E."/>
            <person name="Henrissat B."/>
            <person name="Morin E."/>
            <person name="Kohler A."/>
            <person name="Barry K."/>
            <person name="LaButti K."/>
            <person name="Morin E."/>
            <person name="Salamov A."/>
            <person name="Lipzen A."/>
            <person name="Mereny Z."/>
            <person name="Hegedus B."/>
            <person name="Baldrian P."/>
            <person name="Stursova M."/>
            <person name="Weitz H."/>
            <person name="Taylor A."/>
            <person name="Grigoriev I.V."/>
            <person name="Nagy L.G."/>
            <person name="Martin F."/>
            <person name="Kauserud H."/>
        </authorList>
    </citation>
    <scope>NUCLEOTIDE SEQUENCE</scope>
    <source>
        <strain evidence="20">9144</strain>
    </source>
</reference>
<evidence type="ECO:0000313" key="20">
    <source>
        <dbReference type="EMBL" id="KAJ7226110.1"/>
    </source>
</evidence>
<accession>A0AAD7E3B2</accession>
<comment type="caution">
    <text evidence="20">The sequence shown here is derived from an EMBL/GenBank/DDBJ whole genome shotgun (WGS) entry which is preliminary data.</text>
</comment>
<dbReference type="EMBL" id="JARJCW010000004">
    <property type="protein sequence ID" value="KAJ7226110.1"/>
    <property type="molecule type" value="Genomic_DNA"/>
</dbReference>
<dbReference type="SUPFAM" id="SSF100939">
    <property type="entry name" value="SPOC domain-like"/>
    <property type="match status" value="1"/>
</dbReference>
<evidence type="ECO:0000313" key="21">
    <source>
        <dbReference type="Proteomes" id="UP001219525"/>
    </source>
</evidence>
<dbReference type="GO" id="GO:0003678">
    <property type="term" value="F:DNA helicase activity"/>
    <property type="evidence" value="ECO:0007669"/>
    <property type="project" value="UniProtKB-EC"/>
</dbReference>
<dbReference type="InterPro" id="IPR016194">
    <property type="entry name" value="SPOC-like_C_dom_sf"/>
</dbReference>
<keyword evidence="21" id="KW-1185">Reference proteome</keyword>
<evidence type="ECO:0000256" key="7">
    <source>
        <dbReference type="ARBA" id="ARBA00022741"/>
    </source>
</evidence>
<dbReference type="GO" id="GO:0003684">
    <property type="term" value="F:damaged DNA binding"/>
    <property type="evidence" value="ECO:0007669"/>
    <property type="project" value="InterPro"/>
</dbReference>
<evidence type="ECO:0000256" key="16">
    <source>
        <dbReference type="ARBA" id="ARBA00023242"/>
    </source>
</evidence>
<dbReference type="Gene3D" id="2.40.290.10">
    <property type="match status" value="1"/>
</dbReference>
<evidence type="ECO:0000256" key="4">
    <source>
        <dbReference type="ARBA" id="ARBA00012551"/>
    </source>
</evidence>
<dbReference type="InterPro" id="IPR014893">
    <property type="entry name" value="Ku_PK_bind"/>
</dbReference>
<keyword evidence="9" id="KW-0378">Hydrolase</keyword>
<dbReference type="Gene3D" id="1.25.40.240">
    <property type="entry name" value="Ku, C-terminal domain"/>
    <property type="match status" value="1"/>
</dbReference>
<evidence type="ECO:0000256" key="9">
    <source>
        <dbReference type="ARBA" id="ARBA00022801"/>
    </source>
</evidence>
<feature type="region of interest" description="Disordered" evidence="18">
    <location>
        <begin position="646"/>
        <end position="720"/>
    </location>
</feature>
<dbReference type="GO" id="GO:0006303">
    <property type="term" value="P:double-strand break repair via nonhomologous end joining"/>
    <property type="evidence" value="ECO:0007669"/>
    <property type="project" value="InterPro"/>
</dbReference>
<evidence type="ECO:0000256" key="2">
    <source>
        <dbReference type="ARBA" id="ARBA00004574"/>
    </source>
</evidence>
<dbReference type="GO" id="GO:0006310">
    <property type="term" value="P:DNA recombination"/>
    <property type="evidence" value="ECO:0007669"/>
    <property type="project" value="UniProtKB-KW"/>
</dbReference>
<keyword evidence="8" id="KW-0227">DNA damage</keyword>
<evidence type="ECO:0000256" key="8">
    <source>
        <dbReference type="ARBA" id="ARBA00022763"/>
    </source>
</evidence>
<dbReference type="InterPro" id="IPR006164">
    <property type="entry name" value="DNA_bd_Ku70/Ku80"/>
</dbReference>